<proteinExistence type="predicted"/>
<sequence>MADWEIRRLEGEVLREVYRTHLKADFPPEERKPLFAVERLVKGGQYDTLGLYQGKHLLAYAFLWRDREGRCVLLDYLAVCRGGRGEGVGSGFLRLLEEHYRAFDGILVESEAPGTEASPEENAVRRRRMDFYARAGFRKLDYEVRLFGVHYVVLASGTLSSADALAAHRRHYRQDRFPPMPAPRTSIPYSPPEWREDNS</sequence>
<dbReference type="EMBL" id="JACOPQ010000001">
    <property type="protein sequence ID" value="MBC5735803.1"/>
    <property type="molecule type" value="Genomic_DNA"/>
</dbReference>
<dbReference type="InterPro" id="IPR000182">
    <property type="entry name" value="GNAT_dom"/>
</dbReference>
<evidence type="ECO:0000313" key="3">
    <source>
        <dbReference type="EMBL" id="MBC5735803.1"/>
    </source>
</evidence>
<dbReference type="Pfam" id="PF00583">
    <property type="entry name" value="Acetyltransf_1"/>
    <property type="match status" value="1"/>
</dbReference>
<evidence type="ECO:0000256" key="1">
    <source>
        <dbReference type="SAM" id="MobiDB-lite"/>
    </source>
</evidence>
<evidence type="ECO:0000313" key="4">
    <source>
        <dbReference type="Proteomes" id="UP000607645"/>
    </source>
</evidence>
<evidence type="ECO:0000259" key="2">
    <source>
        <dbReference type="PROSITE" id="PS51186"/>
    </source>
</evidence>
<name>A0A8J6JGR1_9FIRM</name>
<dbReference type="PROSITE" id="PS51186">
    <property type="entry name" value="GNAT"/>
    <property type="match status" value="1"/>
</dbReference>
<feature type="region of interest" description="Disordered" evidence="1">
    <location>
        <begin position="175"/>
        <end position="199"/>
    </location>
</feature>
<dbReference type="RefSeq" id="WP_186918323.1">
    <property type="nucleotide sequence ID" value="NZ_JACOPQ010000001.1"/>
</dbReference>
<gene>
    <name evidence="3" type="ORF">H8S62_02095</name>
</gene>
<accession>A0A8J6JGR1</accession>
<dbReference type="Gene3D" id="3.40.630.30">
    <property type="match status" value="1"/>
</dbReference>
<comment type="caution">
    <text evidence="3">The sequence shown here is derived from an EMBL/GenBank/DDBJ whole genome shotgun (WGS) entry which is preliminary data.</text>
</comment>
<reference evidence="3" key="1">
    <citation type="submission" date="2020-08" db="EMBL/GenBank/DDBJ databases">
        <title>Genome public.</title>
        <authorList>
            <person name="Liu C."/>
            <person name="Sun Q."/>
        </authorList>
    </citation>
    <scope>NUCLEOTIDE SEQUENCE</scope>
    <source>
        <strain evidence="3">NSJ-52</strain>
    </source>
</reference>
<dbReference type="GO" id="GO:0016747">
    <property type="term" value="F:acyltransferase activity, transferring groups other than amino-acyl groups"/>
    <property type="evidence" value="ECO:0007669"/>
    <property type="project" value="InterPro"/>
</dbReference>
<dbReference type="AlphaFoldDB" id="A0A8J6JGR1"/>
<dbReference type="SUPFAM" id="SSF55729">
    <property type="entry name" value="Acyl-CoA N-acyltransferases (Nat)"/>
    <property type="match status" value="1"/>
</dbReference>
<dbReference type="InterPro" id="IPR016181">
    <property type="entry name" value="Acyl_CoA_acyltransferase"/>
</dbReference>
<protein>
    <submittedName>
        <fullName evidence="3">N-acetyltransferase</fullName>
    </submittedName>
</protein>
<keyword evidence="4" id="KW-1185">Reference proteome</keyword>
<feature type="domain" description="N-acetyltransferase" evidence="2">
    <location>
        <begin position="4"/>
        <end position="156"/>
    </location>
</feature>
<organism evidence="3 4">
    <name type="scientific">Lawsonibacter faecis</name>
    <dbReference type="NCBI Taxonomy" id="2763052"/>
    <lineage>
        <taxon>Bacteria</taxon>
        <taxon>Bacillati</taxon>
        <taxon>Bacillota</taxon>
        <taxon>Clostridia</taxon>
        <taxon>Eubacteriales</taxon>
        <taxon>Oscillospiraceae</taxon>
        <taxon>Lawsonibacter</taxon>
    </lineage>
</organism>
<dbReference type="Proteomes" id="UP000607645">
    <property type="component" value="Unassembled WGS sequence"/>
</dbReference>